<evidence type="ECO:0000313" key="1">
    <source>
        <dbReference type="EMBL" id="MCK6257884.1"/>
    </source>
</evidence>
<organism evidence="1 2">
    <name type="scientific">Fictibacillus marinisediminis</name>
    <dbReference type="NCBI Taxonomy" id="2878389"/>
    <lineage>
        <taxon>Bacteria</taxon>
        <taxon>Bacillati</taxon>
        <taxon>Bacillota</taxon>
        <taxon>Bacilli</taxon>
        <taxon>Bacillales</taxon>
        <taxon>Fictibacillaceae</taxon>
        <taxon>Fictibacillus</taxon>
    </lineage>
</organism>
<accession>A0A9X1XBY0</accession>
<dbReference type="Pfam" id="PF13797">
    <property type="entry name" value="Post_transc_reg"/>
    <property type="match status" value="1"/>
</dbReference>
<dbReference type="InterPro" id="IPR025716">
    <property type="entry name" value="Post-transcriptional_regulator"/>
</dbReference>
<reference evidence="1" key="1">
    <citation type="submission" date="2021-09" db="EMBL/GenBank/DDBJ databases">
        <title>Genome analysis of Fictibacillus sp. KIGAM418 isolated from marine sediment.</title>
        <authorList>
            <person name="Seo M.-J."/>
            <person name="Cho E.-S."/>
            <person name="Hwang C.Y."/>
        </authorList>
    </citation>
    <scope>NUCLEOTIDE SEQUENCE</scope>
    <source>
        <strain evidence="1">KIGAM418</strain>
    </source>
</reference>
<dbReference type="Proteomes" id="UP001139011">
    <property type="component" value="Unassembled WGS sequence"/>
</dbReference>
<protein>
    <submittedName>
        <fullName evidence="1">Post-transcriptional regulator</fullName>
    </submittedName>
</protein>
<evidence type="ECO:0000313" key="2">
    <source>
        <dbReference type="Proteomes" id="UP001139011"/>
    </source>
</evidence>
<keyword evidence="2" id="KW-1185">Reference proteome</keyword>
<sequence length="87" mass="10113">MNESLDVMSFEDMKTEVEPALQSKAEEFHFLGYESVSNEEVWNCVMRQAQKKKEEAKLHVLVGLILGLSLTDFMNWLTLEAFKRDVE</sequence>
<dbReference type="RefSeq" id="WP_248253274.1">
    <property type="nucleotide sequence ID" value="NZ_JAIWJX010000002.1"/>
</dbReference>
<dbReference type="EMBL" id="JAIWJX010000002">
    <property type="protein sequence ID" value="MCK6257884.1"/>
    <property type="molecule type" value="Genomic_DNA"/>
</dbReference>
<proteinExistence type="predicted"/>
<gene>
    <name evidence="1" type="ORF">LCY76_14985</name>
</gene>
<name>A0A9X1XBY0_9BACL</name>
<dbReference type="AlphaFoldDB" id="A0A9X1XBY0"/>
<comment type="caution">
    <text evidence="1">The sequence shown here is derived from an EMBL/GenBank/DDBJ whole genome shotgun (WGS) entry which is preliminary data.</text>
</comment>